<dbReference type="Proteomes" id="UP000007879">
    <property type="component" value="Unassembled WGS sequence"/>
</dbReference>
<feature type="domain" description="Citrate transporter-like" evidence="8">
    <location>
        <begin position="341"/>
        <end position="773"/>
    </location>
</feature>
<dbReference type="InterPro" id="IPR051475">
    <property type="entry name" value="Diverse_Ion_Transporter"/>
</dbReference>
<dbReference type="OrthoDB" id="442352at2759"/>
<reference evidence="9" key="2">
    <citation type="submission" date="2017-05" db="UniProtKB">
        <authorList>
            <consortium name="EnsemblMetazoa"/>
        </authorList>
    </citation>
    <scope>IDENTIFICATION</scope>
</reference>
<accession>A0A1X7UD44</accession>
<feature type="transmembrane region" description="Helical" evidence="7">
    <location>
        <begin position="421"/>
        <end position="439"/>
    </location>
</feature>
<keyword evidence="4 7" id="KW-1133">Transmembrane helix</keyword>
<feature type="compositionally biased region" description="Basic and acidic residues" evidence="6">
    <location>
        <begin position="76"/>
        <end position="91"/>
    </location>
</feature>
<name>A0A1X7UD44_AMPQE</name>
<dbReference type="CDD" id="cd01116">
    <property type="entry name" value="P_permease"/>
    <property type="match status" value="1"/>
</dbReference>
<feature type="transmembrane region" description="Helical" evidence="7">
    <location>
        <begin position="677"/>
        <end position="699"/>
    </location>
</feature>
<evidence type="ECO:0000256" key="7">
    <source>
        <dbReference type="SAM" id="Phobius"/>
    </source>
</evidence>
<feature type="transmembrane region" description="Helical" evidence="7">
    <location>
        <begin position="353"/>
        <end position="369"/>
    </location>
</feature>
<evidence type="ECO:0000259" key="8">
    <source>
        <dbReference type="Pfam" id="PF03600"/>
    </source>
</evidence>
<reference evidence="10" key="1">
    <citation type="journal article" date="2010" name="Nature">
        <title>The Amphimedon queenslandica genome and the evolution of animal complexity.</title>
        <authorList>
            <person name="Srivastava M."/>
            <person name="Simakov O."/>
            <person name="Chapman J."/>
            <person name="Fahey B."/>
            <person name="Gauthier M.E."/>
            <person name="Mitros T."/>
            <person name="Richards G.S."/>
            <person name="Conaco C."/>
            <person name="Dacre M."/>
            <person name="Hellsten U."/>
            <person name="Larroux C."/>
            <person name="Putnam N.H."/>
            <person name="Stanke M."/>
            <person name="Adamska M."/>
            <person name="Darling A."/>
            <person name="Degnan S.M."/>
            <person name="Oakley T.H."/>
            <person name="Plachetzki D.C."/>
            <person name="Zhai Y."/>
            <person name="Adamski M."/>
            <person name="Calcino A."/>
            <person name="Cummins S.F."/>
            <person name="Goodstein D.M."/>
            <person name="Harris C."/>
            <person name="Jackson D.J."/>
            <person name="Leys S.P."/>
            <person name="Shu S."/>
            <person name="Woodcroft B.J."/>
            <person name="Vervoort M."/>
            <person name="Kosik K.S."/>
            <person name="Manning G."/>
            <person name="Degnan B.M."/>
            <person name="Rokhsar D.S."/>
        </authorList>
    </citation>
    <scope>NUCLEOTIDE SEQUENCE [LARGE SCALE GENOMIC DNA]</scope>
</reference>
<feature type="transmembrane region" description="Helical" evidence="7">
    <location>
        <begin position="143"/>
        <end position="165"/>
    </location>
</feature>
<feature type="transmembrane region" description="Helical" evidence="7">
    <location>
        <begin position="719"/>
        <end position="737"/>
    </location>
</feature>
<evidence type="ECO:0000256" key="3">
    <source>
        <dbReference type="ARBA" id="ARBA00022692"/>
    </source>
</evidence>
<comment type="subcellular location">
    <subcellularLocation>
        <location evidence="1">Membrane</location>
        <topology evidence="1">Multi-pass membrane protein</topology>
    </subcellularLocation>
</comment>
<feature type="transmembrane region" description="Helical" evidence="7">
    <location>
        <begin position="509"/>
        <end position="535"/>
    </location>
</feature>
<feature type="transmembrane region" description="Helical" evidence="7">
    <location>
        <begin position="327"/>
        <end position="346"/>
    </location>
</feature>
<keyword evidence="10" id="KW-1185">Reference proteome</keyword>
<dbReference type="EnsemblMetazoa" id="Aqu2.1.25874_001">
    <property type="protein sequence ID" value="Aqu2.1.25874_001"/>
    <property type="gene ID" value="Aqu2.1.25874"/>
</dbReference>
<evidence type="ECO:0000256" key="1">
    <source>
        <dbReference type="ARBA" id="ARBA00004141"/>
    </source>
</evidence>
<feature type="region of interest" description="Disordered" evidence="6">
    <location>
        <begin position="113"/>
        <end position="136"/>
    </location>
</feature>
<keyword evidence="5 7" id="KW-0472">Membrane</keyword>
<sequence length="840" mass="94125">MADIEMLLSRSASPNKISPPRKRNESTCFSDGETAGRQSRLIETPPPDYERYLSDSELPSARYSRSPRPGFTASRSLRESQEDRDNRRGFIASHHFDNRIDNGEGLSYRVMEREDDSEYSERDLISPTAKETRQRRKEKIKKGISATRITALAVLLLLAIIFFSIRDELEEHYVLTSVSSNKPYSYVSVDHEKDKWYHIKLHMRGPFYDMEYYGNKTGPNTFAADQEHGDPTDCSTFMVICVEENNDNNTIYGNACELLNSEDANCASVQLLKDKEKLQSGEHSDEELITRIIPVKTTDPVTVRFLVSEDVDVHFEFAIMGEILSETLQIVLAGLILVVVYIMIVFDLVHRTIAALIGSTLVLGVLSMLHKRPTLETAVEWLSLETICLLFGMMVLVAVFSQTGFFDYFAVKCYKLSRGKTWPLISLLCLFSAVVSAFLDNVTTILLITPVSIRLCQVLNLDPVPVLISEVLFSNIGGTGTAIGDPPNVIIVSHPLITRMGVNFAEFSLHLVIGIIFCTITAYGVLAFFYCTVIVGKKSADPPHISEMKREIAIWERTARLMPVVSLEERAVRDALRAKAREVKLQLKEQRRGTIRSSIDLWKKNLEDLESRYKITDRFLLFKSTVVLIVVILMFFFSHFIPGVELNLGWIAIFGALMLLILADIQELEAILNKVEWGTLLFFAGLFVLMEGLAELGLMEFIGRITVDVIKQVDEDKQLLVAIVLVLWVSAIASSFIDNIPFTQAMIPVIIKLADSPEVCLPAKPLIWTLAFGACLGGNGTLIGASANVVCAGLAEQNGYKITFNGFFKMGFPMMVVTTFTANIYLIICHVAFNWNVNSC</sequence>
<dbReference type="InterPro" id="IPR004680">
    <property type="entry name" value="Cit_transptr-like_dom"/>
</dbReference>
<dbReference type="STRING" id="400682.A0A1X7UD44"/>
<gene>
    <name evidence="9" type="primary">100636919</name>
</gene>
<dbReference type="PANTHER" id="PTHR43568">
    <property type="entry name" value="P PROTEIN"/>
    <property type="match status" value="1"/>
</dbReference>
<dbReference type="InParanoid" id="A0A1X7UD44"/>
<dbReference type="KEGG" id="aqu:100636919"/>
<dbReference type="AlphaFoldDB" id="A0A1X7UD44"/>
<protein>
    <recommendedName>
        <fullName evidence="8">Citrate transporter-like domain-containing protein</fullName>
    </recommendedName>
</protein>
<dbReference type="GO" id="GO:0055085">
    <property type="term" value="P:transmembrane transport"/>
    <property type="evidence" value="ECO:0007669"/>
    <property type="project" value="InterPro"/>
</dbReference>
<dbReference type="eggNOG" id="KOG2639">
    <property type="taxonomic scope" value="Eukaryota"/>
</dbReference>
<evidence type="ECO:0000256" key="4">
    <source>
        <dbReference type="ARBA" id="ARBA00022989"/>
    </source>
</evidence>
<dbReference type="EnsemblMetazoa" id="XM_019999331.1">
    <property type="protein sequence ID" value="XP_019854890.1"/>
    <property type="gene ID" value="LOC100636919"/>
</dbReference>
<evidence type="ECO:0000313" key="9">
    <source>
        <dbReference type="EnsemblMetazoa" id="Aqu2.1.25874_001"/>
    </source>
</evidence>
<evidence type="ECO:0000256" key="6">
    <source>
        <dbReference type="SAM" id="MobiDB-lite"/>
    </source>
</evidence>
<dbReference type="GO" id="GO:0016020">
    <property type="term" value="C:membrane"/>
    <property type="evidence" value="ECO:0007669"/>
    <property type="project" value="UniProtKB-SubCell"/>
</dbReference>
<evidence type="ECO:0000313" key="10">
    <source>
        <dbReference type="Proteomes" id="UP000007879"/>
    </source>
</evidence>
<dbReference type="OMA" id="PPHISEM"/>
<evidence type="ECO:0000256" key="5">
    <source>
        <dbReference type="ARBA" id="ARBA00023136"/>
    </source>
</evidence>
<feature type="transmembrane region" description="Helical" evidence="7">
    <location>
        <begin position="647"/>
        <end position="665"/>
    </location>
</feature>
<feature type="region of interest" description="Disordered" evidence="6">
    <location>
        <begin position="1"/>
        <end position="91"/>
    </location>
</feature>
<feature type="transmembrane region" description="Helical" evidence="7">
    <location>
        <begin position="620"/>
        <end position="641"/>
    </location>
</feature>
<evidence type="ECO:0000256" key="2">
    <source>
        <dbReference type="ARBA" id="ARBA00022448"/>
    </source>
</evidence>
<feature type="transmembrane region" description="Helical" evidence="7">
    <location>
        <begin position="811"/>
        <end position="833"/>
    </location>
</feature>
<feature type="transmembrane region" description="Helical" evidence="7">
    <location>
        <begin position="381"/>
        <end position="400"/>
    </location>
</feature>
<proteinExistence type="predicted"/>
<dbReference type="Pfam" id="PF03600">
    <property type="entry name" value="CitMHS"/>
    <property type="match status" value="1"/>
</dbReference>
<dbReference type="PANTHER" id="PTHR43568:SF1">
    <property type="entry name" value="P PROTEIN"/>
    <property type="match status" value="1"/>
</dbReference>
<organism evidence="9">
    <name type="scientific">Amphimedon queenslandica</name>
    <name type="common">Sponge</name>
    <dbReference type="NCBI Taxonomy" id="400682"/>
    <lineage>
        <taxon>Eukaryota</taxon>
        <taxon>Metazoa</taxon>
        <taxon>Porifera</taxon>
        <taxon>Demospongiae</taxon>
        <taxon>Heteroscleromorpha</taxon>
        <taxon>Haplosclerida</taxon>
        <taxon>Niphatidae</taxon>
        <taxon>Amphimedon</taxon>
    </lineage>
</organism>
<keyword evidence="3 7" id="KW-0812">Transmembrane</keyword>
<keyword evidence="2" id="KW-0813">Transport</keyword>